<evidence type="ECO:0000313" key="2">
    <source>
        <dbReference type="EMBL" id="MCG7507999.1"/>
    </source>
</evidence>
<feature type="signal peptide" evidence="1">
    <location>
        <begin position="1"/>
        <end position="19"/>
    </location>
</feature>
<organism evidence="2 3">
    <name type="scientific">Mesorhizobium retamae</name>
    <dbReference type="NCBI Taxonomy" id="2912854"/>
    <lineage>
        <taxon>Bacteria</taxon>
        <taxon>Pseudomonadati</taxon>
        <taxon>Pseudomonadota</taxon>
        <taxon>Alphaproteobacteria</taxon>
        <taxon>Hyphomicrobiales</taxon>
        <taxon>Phyllobacteriaceae</taxon>
        <taxon>Mesorhizobium</taxon>
    </lineage>
</organism>
<evidence type="ECO:0008006" key="4">
    <source>
        <dbReference type="Google" id="ProtNLM"/>
    </source>
</evidence>
<gene>
    <name evidence="2" type="ORF">L4923_23440</name>
</gene>
<feature type="chain" id="PRO_5047135116" description="Pentapeptide MXKDX repeat protein" evidence="1">
    <location>
        <begin position="20"/>
        <end position="88"/>
    </location>
</feature>
<evidence type="ECO:0000256" key="1">
    <source>
        <dbReference type="SAM" id="SignalP"/>
    </source>
</evidence>
<sequence>MRKSIMIAAGLAFAQSTFAANAMSMKCDDASMMKVQAEMDAMKGESMKMQKDEAMKHMEMAKDAMKAKKNDECAMHLEEAGKAMMKKN</sequence>
<keyword evidence="3" id="KW-1185">Reference proteome</keyword>
<dbReference type="RefSeq" id="WP_239369516.1">
    <property type="nucleotide sequence ID" value="NZ_JAKREW010000032.1"/>
</dbReference>
<accession>A0ABS9QKN4</accession>
<proteinExistence type="predicted"/>
<dbReference type="EMBL" id="JAKREW010000032">
    <property type="protein sequence ID" value="MCG7507999.1"/>
    <property type="molecule type" value="Genomic_DNA"/>
</dbReference>
<name>A0ABS9QKN4_9HYPH</name>
<keyword evidence="1" id="KW-0732">Signal</keyword>
<reference evidence="2 3" key="1">
    <citation type="submission" date="2022-02" db="EMBL/GenBank/DDBJ databases">
        <title>Draft genome sequence of Mezorhizobium retamae strain IRAMC:0171 isolated from Retama raetam nodules.</title>
        <authorList>
            <person name="Bengaied R."/>
            <person name="Sbissi I."/>
            <person name="Huber K."/>
            <person name="Ghodbane F."/>
            <person name="Nouioui I."/>
            <person name="Tarhouni M."/>
            <person name="Gtari M."/>
        </authorList>
    </citation>
    <scope>NUCLEOTIDE SEQUENCE [LARGE SCALE GENOMIC DNA]</scope>
    <source>
        <strain evidence="2 3">IRAMC:0171</strain>
    </source>
</reference>
<evidence type="ECO:0000313" key="3">
    <source>
        <dbReference type="Proteomes" id="UP001201701"/>
    </source>
</evidence>
<comment type="caution">
    <text evidence="2">The sequence shown here is derived from an EMBL/GenBank/DDBJ whole genome shotgun (WGS) entry which is preliminary data.</text>
</comment>
<protein>
    <recommendedName>
        <fullName evidence="4">Pentapeptide MXKDX repeat protein</fullName>
    </recommendedName>
</protein>
<dbReference type="Proteomes" id="UP001201701">
    <property type="component" value="Unassembled WGS sequence"/>
</dbReference>